<protein>
    <submittedName>
        <fullName evidence="1">Uncharacterized protein</fullName>
    </submittedName>
</protein>
<reference evidence="1 2" key="1">
    <citation type="submission" date="2024-11" db="EMBL/GenBank/DDBJ databases">
        <title>A near-complete genome assembly of Cinchona calisaya.</title>
        <authorList>
            <person name="Lian D.C."/>
            <person name="Zhao X.W."/>
            <person name="Wei L."/>
        </authorList>
    </citation>
    <scope>NUCLEOTIDE SEQUENCE [LARGE SCALE GENOMIC DNA]</scope>
    <source>
        <tissue evidence="1">Nenye</tissue>
    </source>
</reference>
<evidence type="ECO:0000313" key="1">
    <source>
        <dbReference type="EMBL" id="KAL3525360.1"/>
    </source>
</evidence>
<keyword evidence="2" id="KW-1185">Reference proteome</keyword>
<name>A0ABD3A4A2_9GENT</name>
<gene>
    <name evidence="1" type="ORF">ACH5RR_013732</name>
</gene>
<organism evidence="1 2">
    <name type="scientific">Cinchona calisaya</name>
    <dbReference type="NCBI Taxonomy" id="153742"/>
    <lineage>
        <taxon>Eukaryota</taxon>
        <taxon>Viridiplantae</taxon>
        <taxon>Streptophyta</taxon>
        <taxon>Embryophyta</taxon>
        <taxon>Tracheophyta</taxon>
        <taxon>Spermatophyta</taxon>
        <taxon>Magnoliopsida</taxon>
        <taxon>eudicotyledons</taxon>
        <taxon>Gunneridae</taxon>
        <taxon>Pentapetalae</taxon>
        <taxon>asterids</taxon>
        <taxon>lamiids</taxon>
        <taxon>Gentianales</taxon>
        <taxon>Rubiaceae</taxon>
        <taxon>Cinchonoideae</taxon>
        <taxon>Cinchoneae</taxon>
        <taxon>Cinchona</taxon>
    </lineage>
</organism>
<comment type="caution">
    <text evidence="1">The sequence shown here is derived from an EMBL/GenBank/DDBJ whole genome shotgun (WGS) entry which is preliminary data.</text>
</comment>
<proteinExistence type="predicted"/>
<accession>A0ABD3A4A2</accession>
<dbReference type="Proteomes" id="UP001630127">
    <property type="component" value="Unassembled WGS sequence"/>
</dbReference>
<sequence length="102" mass="11581">MQDSNEVSILSSSIVRQEEIPQRLEPSGSEMPSDSSILLEIQLHRSNRKRVSRGLFEIEGKAFMIAMLDENEPKTLEMDVFASGIPIDDNTVNMVFFLICDY</sequence>
<dbReference type="EMBL" id="JBJUIK010000006">
    <property type="protein sequence ID" value="KAL3525360.1"/>
    <property type="molecule type" value="Genomic_DNA"/>
</dbReference>
<dbReference type="AlphaFoldDB" id="A0ABD3A4A2"/>
<evidence type="ECO:0000313" key="2">
    <source>
        <dbReference type="Proteomes" id="UP001630127"/>
    </source>
</evidence>